<dbReference type="AlphaFoldDB" id="A0A1Y1XCR0"/>
<keyword evidence="3" id="KW-1185">Reference proteome</keyword>
<organism evidence="2 3">
    <name type="scientific">Anaeromyces robustus</name>
    <dbReference type="NCBI Taxonomy" id="1754192"/>
    <lineage>
        <taxon>Eukaryota</taxon>
        <taxon>Fungi</taxon>
        <taxon>Fungi incertae sedis</taxon>
        <taxon>Chytridiomycota</taxon>
        <taxon>Chytridiomycota incertae sedis</taxon>
        <taxon>Neocallimastigomycetes</taxon>
        <taxon>Neocallimastigales</taxon>
        <taxon>Neocallimastigaceae</taxon>
        <taxon>Anaeromyces</taxon>
    </lineage>
</organism>
<protein>
    <submittedName>
        <fullName evidence="2">Uncharacterized protein</fullName>
    </submittedName>
</protein>
<proteinExistence type="predicted"/>
<name>A0A1Y1XCR0_9FUNG</name>
<comment type="caution">
    <text evidence="2">The sequence shown here is derived from an EMBL/GenBank/DDBJ whole genome shotgun (WGS) entry which is preliminary data.</text>
</comment>
<evidence type="ECO:0000313" key="2">
    <source>
        <dbReference type="EMBL" id="ORX83529.1"/>
    </source>
</evidence>
<feature type="signal peptide" evidence="1">
    <location>
        <begin position="1"/>
        <end position="18"/>
    </location>
</feature>
<dbReference type="Proteomes" id="UP000193944">
    <property type="component" value="Unassembled WGS sequence"/>
</dbReference>
<evidence type="ECO:0000313" key="3">
    <source>
        <dbReference type="Proteomes" id="UP000193944"/>
    </source>
</evidence>
<keyword evidence="1" id="KW-0732">Signal</keyword>
<gene>
    <name evidence="2" type="ORF">BCR32DRAFT_277932</name>
</gene>
<reference evidence="2 3" key="1">
    <citation type="submission" date="2016-08" db="EMBL/GenBank/DDBJ databases">
        <title>A Parts List for Fungal Cellulosomes Revealed by Comparative Genomics.</title>
        <authorList>
            <consortium name="DOE Joint Genome Institute"/>
            <person name="Haitjema C.H."/>
            <person name="Gilmore S.P."/>
            <person name="Henske J.K."/>
            <person name="Solomon K.V."/>
            <person name="De Groot R."/>
            <person name="Kuo A."/>
            <person name="Mondo S.J."/>
            <person name="Salamov A.A."/>
            <person name="Labutti K."/>
            <person name="Zhao Z."/>
            <person name="Chiniquy J."/>
            <person name="Barry K."/>
            <person name="Brewer H.M."/>
            <person name="Purvine S.O."/>
            <person name="Wright A.T."/>
            <person name="Boxma B."/>
            <person name="Van Alen T."/>
            <person name="Hackstein J.H."/>
            <person name="Baker S.E."/>
            <person name="Grigoriev I.V."/>
            <person name="O'Malley M.A."/>
        </authorList>
    </citation>
    <scope>NUCLEOTIDE SEQUENCE [LARGE SCALE GENOMIC DNA]</scope>
    <source>
        <strain evidence="2 3">S4</strain>
    </source>
</reference>
<sequence>MKLSNILFFIGYTSSTLALINSSNKSKVYDMNQIIHTMGVLKMVNGEWYSILSSCVIMKKVIDFCSYYPDYPYCDTYITIIRIVIPNILTVDETSFVIFPLPFNI</sequence>
<evidence type="ECO:0000256" key="1">
    <source>
        <dbReference type="SAM" id="SignalP"/>
    </source>
</evidence>
<dbReference type="EMBL" id="MCFG01000071">
    <property type="protein sequence ID" value="ORX83529.1"/>
    <property type="molecule type" value="Genomic_DNA"/>
</dbReference>
<feature type="chain" id="PRO_5013299435" evidence="1">
    <location>
        <begin position="19"/>
        <end position="105"/>
    </location>
</feature>
<accession>A0A1Y1XCR0</accession>
<reference evidence="2 3" key="2">
    <citation type="submission" date="2016-08" db="EMBL/GenBank/DDBJ databases">
        <title>Pervasive Adenine N6-methylation of Active Genes in Fungi.</title>
        <authorList>
            <consortium name="DOE Joint Genome Institute"/>
            <person name="Mondo S.J."/>
            <person name="Dannebaum R.O."/>
            <person name="Kuo R.C."/>
            <person name="Labutti K."/>
            <person name="Haridas S."/>
            <person name="Kuo A."/>
            <person name="Salamov A."/>
            <person name="Ahrendt S.R."/>
            <person name="Lipzen A."/>
            <person name="Sullivan W."/>
            <person name="Andreopoulos W.B."/>
            <person name="Clum A."/>
            <person name="Lindquist E."/>
            <person name="Daum C."/>
            <person name="Ramamoorthy G.K."/>
            <person name="Gryganskyi A."/>
            <person name="Culley D."/>
            <person name="Magnuson J.K."/>
            <person name="James T.Y."/>
            <person name="O'Malley M.A."/>
            <person name="Stajich J.E."/>
            <person name="Spatafora J.W."/>
            <person name="Visel A."/>
            <person name="Grigoriev I.V."/>
        </authorList>
    </citation>
    <scope>NUCLEOTIDE SEQUENCE [LARGE SCALE GENOMIC DNA]</scope>
    <source>
        <strain evidence="2 3">S4</strain>
    </source>
</reference>